<reference evidence="2 3" key="1">
    <citation type="submission" date="2020-10" db="EMBL/GenBank/DDBJ databases">
        <title>Plant Genome Project.</title>
        <authorList>
            <person name="Zhang R.-G."/>
        </authorList>
    </citation>
    <scope>NUCLEOTIDE SEQUENCE [LARGE SCALE GENOMIC DNA]</scope>
    <source>
        <strain evidence="2">FAFU-HL-1</strain>
        <tissue evidence="2">Leaf</tissue>
    </source>
</reference>
<protein>
    <submittedName>
        <fullName evidence="2">Uncharacterized protein</fullName>
    </submittedName>
</protein>
<name>A0A835JPW1_9ROSI</name>
<keyword evidence="1" id="KW-0812">Transmembrane</keyword>
<keyword evidence="3" id="KW-1185">Reference proteome</keyword>
<dbReference type="AlphaFoldDB" id="A0A835JPW1"/>
<gene>
    <name evidence="2" type="ORF">SADUNF_Sadunf13G0120400</name>
</gene>
<evidence type="ECO:0000313" key="2">
    <source>
        <dbReference type="EMBL" id="KAF9670930.1"/>
    </source>
</evidence>
<evidence type="ECO:0000256" key="1">
    <source>
        <dbReference type="SAM" id="Phobius"/>
    </source>
</evidence>
<keyword evidence="1" id="KW-0472">Membrane</keyword>
<sequence length="94" mass="10445">MTRPPGPSCPLSSHSILLGVSLFLIDWCCKSCISFAIYKLLSLISMAALQFFFLYFATLMTILIPVSAQLTPDFYDNVCPQALPTIRNIIKQAI</sequence>
<proteinExistence type="predicted"/>
<comment type="caution">
    <text evidence="2">The sequence shown here is derived from an EMBL/GenBank/DDBJ whole genome shotgun (WGS) entry which is preliminary data.</text>
</comment>
<keyword evidence="1" id="KW-1133">Transmembrane helix</keyword>
<dbReference type="EMBL" id="JADGMS010000013">
    <property type="protein sequence ID" value="KAF9670930.1"/>
    <property type="molecule type" value="Genomic_DNA"/>
</dbReference>
<dbReference type="Proteomes" id="UP000657918">
    <property type="component" value="Unassembled WGS sequence"/>
</dbReference>
<evidence type="ECO:0000313" key="3">
    <source>
        <dbReference type="Proteomes" id="UP000657918"/>
    </source>
</evidence>
<feature type="transmembrane region" description="Helical" evidence="1">
    <location>
        <begin position="41"/>
        <end position="64"/>
    </location>
</feature>
<accession>A0A835JPW1</accession>
<organism evidence="2 3">
    <name type="scientific">Salix dunnii</name>
    <dbReference type="NCBI Taxonomy" id="1413687"/>
    <lineage>
        <taxon>Eukaryota</taxon>
        <taxon>Viridiplantae</taxon>
        <taxon>Streptophyta</taxon>
        <taxon>Embryophyta</taxon>
        <taxon>Tracheophyta</taxon>
        <taxon>Spermatophyta</taxon>
        <taxon>Magnoliopsida</taxon>
        <taxon>eudicotyledons</taxon>
        <taxon>Gunneridae</taxon>
        <taxon>Pentapetalae</taxon>
        <taxon>rosids</taxon>
        <taxon>fabids</taxon>
        <taxon>Malpighiales</taxon>
        <taxon>Salicaceae</taxon>
        <taxon>Saliceae</taxon>
        <taxon>Salix</taxon>
    </lineage>
</organism>
<feature type="transmembrane region" description="Helical" evidence="1">
    <location>
        <begin position="12"/>
        <end position="29"/>
    </location>
</feature>